<keyword evidence="1" id="KW-0732">Signal</keyword>
<comment type="caution">
    <text evidence="3">The sequence shown here is derived from an EMBL/GenBank/DDBJ whole genome shotgun (WGS) entry which is preliminary data.</text>
</comment>
<dbReference type="PANTHER" id="PTHR13847">
    <property type="entry name" value="SARCOSINE DEHYDROGENASE-RELATED"/>
    <property type="match status" value="1"/>
</dbReference>
<gene>
    <name evidence="3" type="ORF">EV421DRAFT_1777042</name>
</gene>
<reference evidence="3" key="1">
    <citation type="submission" date="2023-06" db="EMBL/GenBank/DDBJ databases">
        <authorList>
            <consortium name="Lawrence Berkeley National Laboratory"/>
            <person name="Ahrendt S."/>
            <person name="Sahu N."/>
            <person name="Indic B."/>
            <person name="Wong-Bajracharya J."/>
            <person name="Merenyi Z."/>
            <person name="Ke H.-M."/>
            <person name="Monk M."/>
            <person name="Kocsube S."/>
            <person name="Drula E."/>
            <person name="Lipzen A."/>
            <person name="Balint B."/>
            <person name="Henrissat B."/>
            <person name="Andreopoulos B."/>
            <person name="Martin F.M."/>
            <person name="Harder C.B."/>
            <person name="Rigling D."/>
            <person name="Ford K.L."/>
            <person name="Foster G.D."/>
            <person name="Pangilinan J."/>
            <person name="Papanicolaou A."/>
            <person name="Barry K."/>
            <person name="LaButti K."/>
            <person name="Viragh M."/>
            <person name="Koriabine M."/>
            <person name="Yan M."/>
            <person name="Riley R."/>
            <person name="Champramary S."/>
            <person name="Plett K.L."/>
            <person name="Tsai I.J."/>
            <person name="Slot J."/>
            <person name="Sipos G."/>
            <person name="Plett J."/>
            <person name="Nagy L.G."/>
            <person name="Grigoriev I.V."/>
        </authorList>
    </citation>
    <scope>NUCLEOTIDE SEQUENCE</scope>
    <source>
        <strain evidence="3">FPL87.14</strain>
    </source>
</reference>
<dbReference type="EMBL" id="JAUEPT010000006">
    <property type="protein sequence ID" value="KAK0451081.1"/>
    <property type="molecule type" value="Genomic_DNA"/>
</dbReference>
<feature type="chain" id="PRO_5041240594" evidence="1">
    <location>
        <begin position="20"/>
        <end position="478"/>
    </location>
</feature>
<evidence type="ECO:0000259" key="2">
    <source>
        <dbReference type="Pfam" id="PF01266"/>
    </source>
</evidence>
<dbReference type="AlphaFoldDB" id="A0AA39MXY9"/>
<dbReference type="Gene3D" id="3.50.50.60">
    <property type="entry name" value="FAD/NAD(P)-binding domain"/>
    <property type="match status" value="1"/>
</dbReference>
<dbReference type="SUPFAM" id="SSF51905">
    <property type="entry name" value="FAD/NAD(P)-binding domain"/>
    <property type="match status" value="1"/>
</dbReference>
<dbReference type="Gene3D" id="3.30.9.10">
    <property type="entry name" value="D-Amino Acid Oxidase, subunit A, domain 2"/>
    <property type="match status" value="1"/>
</dbReference>
<protein>
    <submittedName>
        <fullName evidence="3">FAD dependent oxidoreductase-domain-containing protein</fullName>
    </submittedName>
</protein>
<name>A0AA39MXY9_9AGAR</name>
<evidence type="ECO:0000313" key="3">
    <source>
        <dbReference type="EMBL" id="KAK0451081.1"/>
    </source>
</evidence>
<keyword evidence="4" id="KW-1185">Reference proteome</keyword>
<proteinExistence type="predicted"/>
<dbReference type="InterPro" id="IPR006076">
    <property type="entry name" value="FAD-dep_OxRdtase"/>
</dbReference>
<dbReference type="PANTHER" id="PTHR13847:SF260">
    <property type="entry name" value="FAD DEPENDENT OXIDOREDUCTASE DOMAIN-CONTAINING PROTEIN"/>
    <property type="match status" value="1"/>
</dbReference>
<evidence type="ECO:0000256" key="1">
    <source>
        <dbReference type="SAM" id="SignalP"/>
    </source>
</evidence>
<sequence>MKVPLWPILPIMMATSTLSVPLLQLEESQHVLALPKSNPRASLPAASPTRSFWIDTPDANPLGSEGSTGTLIQDADVCIIGSGITGVSAAYHLSENSSLNVVILEARDFCSGATGRNGGHLTPSTFLGFSASASEYGEEEAIRSLQLENYTAEAIVKIIHEEGLADAVDLVRGGHTTLFLTDKEKEEAWRDYTEARAAGLELDGVKWASTEDMHKKYGTSYPAVQFDGHNLWPLKFVTQLFRITKRRLSGGNLALHTRTPVTSVSSASNSTRRWNVNTPRGSISCSYVVHATNGYASHLLPHLAGPEGIVPTRGQVIAVRSSAKLAPGSWDGNEGFEYWFPRPRGEGLVILGGGREASGPGFEYYETDDGSVNADVGKALRGFLAGVFEGDNEEPEMEWTGIMGYTKMRDPFVGPVIDPSNPKGYEGQYISAGYTGHGMPRAYACAEAIATMILANMSKKEWTRPEWLPKRYLTWSKI</sequence>
<feature type="domain" description="FAD dependent oxidoreductase" evidence="2">
    <location>
        <begin position="76"/>
        <end position="451"/>
    </location>
</feature>
<dbReference type="Proteomes" id="UP001175226">
    <property type="component" value="Unassembled WGS sequence"/>
</dbReference>
<dbReference type="GO" id="GO:0005737">
    <property type="term" value="C:cytoplasm"/>
    <property type="evidence" value="ECO:0007669"/>
    <property type="project" value="TreeGrafter"/>
</dbReference>
<organism evidence="3 4">
    <name type="scientific">Armillaria borealis</name>
    <dbReference type="NCBI Taxonomy" id="47425"/>
    <lineage>
        <taxon>Eukaryota</taxon>
        <taxon>Fungi</taxon>
        <taxon>Dikarya</taxon>
        <taxon>Basidiomycota</taxon>
        <taxon>Agaricomycotina</taxon>
        <taxon>Agaricomycetes</taxon>
        <taxon>Agaricomycetidae</taxon>
        <taxon>Agaricales</taxon>
        <taxon>Marasmiineae</taxon>
        <taxon>Physalacriaceae</taxon>
        <taxon>Armillaria</taxon>
    </lineage>
</organism>
<accession>A0AA39MXY9</accession>
<dbReference type="Pfam" id="PF01266">
    <property type="entry name" value="DAO"/>
    <property type="match status" value="1"/>
</dbReference>
<evidence type="ECO:0000313" key="4">
    <source>
        <dbReference type="Proteomes" id="UP001175226"/>
    </source>
</evidence>
<feature type="signal peptide" evidence="1">
    <location>
        <begin position="1"/>
        <end position="19"/>
    </location>
</feature>
<dbReference type="InterPro" id="IPR036188">
    <property type="entry name" value="FAD/NAD-bd_sf"/>
</dbReference>